<dbReference type="PROSITE" id="PS01187">
    <property type="entry name" value="EGF_CA"/>
    <property type="match status" value="1"/>
</dbReference>
<dbReference type="PROSITE" id="PS00107">
    <property type="entry name" value="PROTEIN_KINASE_ATP"/>
    <property type="match status" value="1"/>
</dbReference>
<keyword evidence="6" id="KW-0418">Kinase</keyword>
<evidence type="ECO:0000256" key="2">
    <source>
        <dbReference type="ARBA" id="ARBA00022527"/>
    </source>
</evidence>
<evidence type="ECO:0000256" key="15">
    <source>
        <dbReference type="SAM" id="SignalP"/>
    </source>
</evidence>
<keyword evidence="9" id="KW-0325">Glycoprotein</keyword>
<dbReference type="InterPro" id="IPR008271">
    <property type="entry name" value="Ser/Thr_kinase_AS"/>
</dbReference>
<evidence type="ECO:0000256" key="9">
    <source>
        <dbReference type="ARBA" id="ARBA00023180"/>
    </source>
</evidence>
<sequence length="721" mass="80022">MLLLFIHVLLALLSENNFVGASLRGIAKPNCPTDCGNLKVPYPFGMGKGCALDESFELICNSTFNPPKLFIRSGNIQIYNISDSEISIFNSVAYSCYNESGSSDSVNSITSFEETSPFTFSSINKFTVIGCDNYAWIRGLHGSDYMTGCMGICTNVSNVLKNGKCSGVGCCQTPIQKGLKGVNITIGSFDNHMNVRPFNPCGFAFLAEENHFRFGGARDLSRASKLYLDSHVHILVDWVIGRGKRNCSQATECKANSFCTDDEELGGYRCSCNKGYQGNPYLLNGCQDINECEDNSTYPCYGRCSNSPGNYSCTCLQGYEGEAKEKYGCRPVAKKSKFPVVVFSIVLVGVMLTLAGITGIFFSIKKRKLMKLREKYFEQNGGVLLKQKLNSQEAAYTVTVYSMEQLRKATDNYSNERIVGRGGFGIVYKGIMPDKRVVAVKKSLSVGETEKEQFINEILVITQIIHGNVVKLLGCCFEEEVPVLVYEFIPNNTLFHHIHNEEGGTSWLSWENRLRVAAEAASALAYLHSHATTPVIHRDVKSSNILLDDEFRAKFSDFGISKLFSKKEENVNTVVQGTLGYLDPEYQDTDNLNEKSDVYSFGVVLAELITGKKPLLVERVYQERYLSKYFVKCMGEGNLLQMVEPRLLNEAGIDLQHLNAAAQLANRCLEISGVNRPTMRSVELELEALRRPTTTHPIVPPEQVAHEEISGSVNPEIQPAD</sequence>
<keyword evidence="14" id="KW-0472">Membrane</keyword>
<keyword evidence="2" id="KW-0723">Serine/threonine-protein kinase</keyword>
<dbReference type="Gene3D" id="3.30.200.20">
    <property type="entry name" value="Phosphorylase Kinase, domain 1"/>
    <property type="match status" value="1"/>
</dbReference>
<dbReference type="PROSITE" id="PS00108">
    <property type="entry name" value="PROTEIN_KINASE_ST"/>
    <property type="match status" value="1"/>
</dbReference>
<dbReference type="PANTHER" id="PTHR27005">
    <property type="entry name" value="WALL-ASSOCIATED RECEPTOR KINASE-LIKE 21"/>
    <property type="match status" value="1"/>
</dbReference>
<feature type="signal peptide" evidence="15">
    <location>
        <begin position="1"/>
        <end position="21"/>
    </location>
</feature>
<dbReference type="Proteomes" id="UP001177003">
    <property type="component" value="Chromosome 0"/>
</dbReference>
<comment type="caution">
    <text evidence="12">Lacks conserved residue(s) required for the propagation of feature annotation.</text>
</comment>
<keyword evidence="5 13" id="KW-0547">Nucleotide-binding</keyword>
<comment type="catalytic activity">
    <reaction evidence="10">
        <text>L-seryl-[protein] + ATP = O-phospho-L-seryl-[protein] + ADP + H(+)</text>
        <dbReference type="Rhea" id="RHEA:17989"/>
        <dbReference type="Rhea" id="RHEA-COMP:9863"/>
        <dbReference type="Rhea" id="RHEA-COMP:11604"/>
        <dbReference type="ChEBI" id="CHEBI:15378"/>
        <dbReference type="ChEBI" id="CHEBI:29999"/>
        <dbReference type="ChEBI" id="CHEBI:30616"/>
        <dbReference type="ChEBI" id="CHEBI:83421"/>
        <dbReference type="ChEBI" id="CHEBI:456216"/>
    </reaction>
</comment>
<feature type="domain" description="EGF-like" evidence="17">
    <location>
        <begin position="288"/>
        <end position="325"/>
    </location>
</feature>
<evidence type="ECO:0000259" key="16">
    <source>
        <dbReference type="PROSITE" id="PS50011"/>
    </source>
</evidence>
<dbReference type="PROSITE" id="PS50026">
    <property type="entry name" value="EGF_3"/>
    <property type="match status" value="2"/>
</dbReference>
<dbReference type="PROSITE" id="PS00010">
    <property type="entry name" value="ASX_HYDROXYL"/>
    <property type="match status" value="1"/>
</dbReference>
<dbReference type="Pfam" id="PF00069">
    <property type="entry name" value="Pkinase"/>
    <property type="match status" value="1"/>
</dbReference>
<evidence type="ECO:0000256" key="7">
    <source>
        <dbReference type="ARBA" id="ARBA00022840"/>
    </source>
</evidence>
<dbReference type="SMART" id="SM00179">
    <property type="entry name" value="EGF_CA"/>
    <property type="match status" value="2"/>
</dbReference>
<evidence type="ECO:0000256" key="14">
    <source>
        <dbReference type="SAM" id="Phobius"/>
    </source>
</evidence>
<dbReference type="InterPro" id="IPR025287">
    <property type="entry name" value="WAK_GUB"/>
</dbReference>
<dbReference type="GO" id="GO:0005886">
    <property type="term" value="C:plasma membrane"/>
    <property type="evidence" value="ECO:0007669"/>
    <property type="project" value="TreeGrafter"/>
</dbReference>
<evidence type="ECO:0000256" key="8">
    <source>
        <dbReference type="ARBA" id="ARBA00023157"/>
    </source>
</evidence>
<organism evidence="18 19">
    <name type="scientific">Lactuca saligna</name>
    <name type="common">Willowleaf lettuce</name>
    <dbReference type="NCBI Taxonomy" id="75948"/>
    <lineage>
        <taxon>Eukaryota</taxon>
        <taxon>Viridiplantae</taxon>
        <taxon>Streptophyta</taxon>
        <taxon>Embryophyta</taxon>
        <taxon>Tracheophyta</taxon>
        <taxon>Spermatophyta</taxon>
        <taxon>Magnoliopsida</taxon>
        <taxon>eudicotyledons</taxon>
        <taxon>Gunneridae</taxon>
        <taxon>Pentapetalae</taxon>
        <taxon>asterids</taxon>
        <taxon>campanulids</taxon>
        <taxon>Asterales</taxon>
        <taxon>Asteraceae</taxon>
        <taxon>Cichorioideae</taxon>
        <taxon>Cichorieae</taxon>
        <taxon>Lactucinae</taxon>
        <taxon>Lactuca</taxon>
    </lineage>
</organism>
<dbReference type="SUPFAM" id="SSF57196">
    <property type="entry name" value="EGF/Laminin"/>
    <property type="match status" value="1"/>
</dbReference>
<dbReference type="Gene3D" id="2.10.25.10">
    <property type="entry name" value="Laminin"/>
    <property type="match status" value="2"/>
</dbReference>
<keyword evidence="14" id="KW-1133">Transmembrane helix</keyword>
<dbReference type="GO" id="GO:0005509">
    <property type="term" value="F:calcium ion binding"/>
    <property type="evidence" value="ECO:0007669"/>
    <property type="project" value="InterPro"/>
</dbReference>
<dbReference type="InterPro" id="IPR011009">
    <property type="entry name" value="Kinase-like_dom_sf"/>
</dbReference>
<dbReference type="GO" id="GO:0030247">
    <property type="term" value="F:polysaccharide binding"/>
    <property type="evidence" value="ECO:0007669"/>
    <property type="project" value="InterPro"/>
</dbReference>
<evidence type="ECO:0008006" key="20">
    <source>
        <dbReference type="Google" id="ProtNLM"/>
    </source>
</evidence>
<keyword evidence="12" id="KW-0245">EGF-like domain</keyword>
<keyword evidence="8 12" id="KW-1015">Disulfide bond</keyword>
<dbReference type="InterPro" id="IPR000719">
    <property type="entry name" value="Prot_kinase_dom"/>
</dbReference>
<gene>
    <name evidence="18" type="ORF">LSALG_LOCUS4348</name>
</gene>
<evidence type="ECO:0000259" key="17">
    <source>
        <dbReference type="PROSITE" id="PS50026"/>
    </source>
</evidence>
<dbReference type="PROSITE" id="PS50011">
    <property type="entry name" value="PROTEIN_KINASE_DOM"/>
    <property type="match status" value="1"/>
</dbReference>
<evidence type="ECO:0000256" key="12">
    <source>
        <dbReference type="PROSITE-ProRule" id="PRU00076"/>
    </source>
</evidence>
<keyword evidence="19" id="KW-1185">Reference proteome</keyword>
<dbReference type="InterPro" id="IPR018097">
    <property type="entry name" value="EGF_Ca-bd_CS"/>
</dbReference>
<keyword evidence="3" id="KW-0808">Transferase</keyword>
<dbReference type="InterPro" id="IPR017441">
    <property type="entry name" value="Protein_kinase_ATP_BS"/>
</dbReference>
<proteinExistence type="predicted"/>
<evidence type="ECO:0000256" key="6">
    <source>
        <dbReference type="ARBA" id="ARBA00022777"/>
    </source>
</evidence>
<dbReference type="InterPro" id="IPR001881">
    <property type="entry name" value="EGF-like_Ca-bd_dom"/>
</dbReference>
<dbReference type="SMART" id="SM00220">
    <property type="entry name" value="S_TKc"/>
    <property type="match status" value="1"/>
</dbReference>
<keyword evidence="14" id="KW-0812">Transmembrane</keyword>
<dbReference type="AlphaFoldDB" id="A0AA35Y1R1"/>
<dbReference type="SMART" id="SM00181">
    <property type="entry name" value="EGF"/>
    <property type="match status" value="2"/>
</dbReference>
<keyword evidence="4 15" id="KW-0732">Signal</keyword>
<evidence type="ECO:0000256" key="3">
    <source>
        <dbReference type="ARBA" id="ARBA00022679"/>
    </source>
</evidence>
<dbReference type="GO" id="GO:0005524">
    <property type="term" value="F:ATP binding"/>
    <property type="evidence" value="ECO:0007669"/>
    <property type="project" value="UniProtKB-UniRule"/>
</dbReference>
<evidence type="ECO:0000256" key="5">
    <source>
        <dbReference type="ARBA" id="ARBA00022741"/>
    </source>
</evidence>
<dbReference type="InterPro" id="IPR000742">
    <property type="entry name" value="EGF"/>
</dbReference>
<feature type="transmembrane region" description="Helical" evidence="14">
    <location>
        <begin position="340"/>
        <end position="364"/>
    </location>
</feature>
<reference evidence="18" key="1">
    <citation type="submission" date="2023-04" db="EMBL/GenBank/DDBJ databases">
        <authorList>
            <person name="Vijverberg K."/>
            <person name="Xiong W."/>
            <person name="Schranz E."/>
        </authorList>
    </citation>
    <scope>NUCLEOTIDE SEQUENCE</scope>
</reference>
<name>A0AA35Y1R1_LACSI</name>
<keyword evidence="7 13" id="KW-0067">ATP-binding</keyword>
<comment type="catalytic activity">
    <reaction evidence="11">
        <text>L-threonyl-[protein] + ATP = O-phospho-L-threonyl-[protein] + ADP + H(+)</text>
        <dbReference type="Rhea" id="RHEA:46608"/>
        <dbReference type="Rhea" id="RHEA-COMP:11060"/>
        <dbReference type="Rhea" id="RHEA-COMP:11605"/>
        <dbReference type="ChEBI" id="CHEBI:15378"/>
        <dbReference type="ChEBI" id="CHEBI:30013"/>
        <dbReference type="ChEBI" id="CHEBI:30616"/>
        <dbReference type="ChEBI" id="CHEBI:61977"/>
        <dbReference type="ChEBI" id="CHEBI:456216"/>
    </reaction>
</comment>
<dbReference type="GO" id="GO:0004674">
    <property type="term" value="F:protein serine/threonine kinase activity"/>
    <property type="evidence" value="ECO:0007669"/>
    <property type="project" value="UniProtKB-KW"/>
</dbReference>
<evidence type="ECO:0000256" key="13">
    <source>
        <dbReference type="PROSITE-ProRule" id="PRU10141"/>
    </source>
</evidence>
<feature type="domain" description="EGF-like" evidence="17">
    <location>
        <begin position="243"/>
        <end position="287"/>
    </location>
</feature>
<evidence type="ECO:0000313" key="18">
    <source>
        <dbReference type="EMBL" id="CAI9263669.1"/>
    </source>
</evidence>
<evidence type="ECO:0000256" key="1">
    <source>
        <dbReference type="ARBA" id="ARBA00004479"/>
    </source>
</evidence>
<dbReference type="EMBL" id="OX465086">
    <property type="protein sequence ID" value="CAI9263669.1"/>
    <property type="molecule type" value="Genomic_DNA"/>
</dbReference>
<dbReference type="InterPro" id="IPR045274">
    <property type="entry name" value="WAK-like"/>
</dbReference>
<dbReference type="GO" id="GO:0007166">
    <property type="term" value="P:cell surface receptor signaling pathway"/>
    <property type="evidence" value="ECO:0007669"/>
    <property type="project" value="InterPro"/>
</dbReference>
<dbReference type="PANTHER" id="PTHR27005:SF400">
    <property type="entry name" value="PROTEIN KINASE DOMAIN-CONTAINING PROTEIN"/>
    <property type="match status" value="1"/>
</dbReference>
<dbReference type="Gene3D" id="1.10.510.10">
    <property type="entry name" value="Transferase(Phosphotransferase) domain 1"/>
    <property type="match status" value="1"/>
</dbReference>
<dbReference type="InterPro" id="IPR000152">
    <property type="entry name" value="EGF-type_Asp/Asn_hydroxyl_site"/>
</dbReference>
<evidence type="ECO:0000256" key="10">
    <source>
        <dbReference type="ARBA" id="ARBA00047558"/>
    </source>
</evidence>
<dbReference type="Pfam" id="PF13947">
    <property type="entry name" value="GUB_WAK_bind"/>
    <property type="match status" value="1"/>
</dbReference>
<dbReference type="CDD" id="cd00054">
    <property type="entry name" value="EGF_CA"/>
    <property type="match status" value="2"/>
</dbReference>
<protein>
    <recommendedName>
        <fullName evidence="20">Protein kinase domain-containing protein</fullName>
    </recommendedName>
</protein>
<feature type="disulfide bond" evidence="12">
    <location>
        <begin position="253"/>
        <end position="270"/>
    </location>
</feature>
<accession>A0AA35Y1R1</accession>
<dbReference type="SUPFAM" id="SSF56112">
    <property type="entry name" value="Protein kinase-like (PK-like)"/>
    <property type="match status" value="1"/>
</dbReference>
<evidence type="ECO:0000256" key="11">
    <source>
        <dbReference type="ARBA" id="ARBA00047951"/>
    </source>
</evidence>
<evidence type="ECO:0000256" key="4">
    <source>
        <dbReference type="ARBA" id="ARBA00022729"/>
    </source>
</evidence>
<comment type="subcellular location">
    <subcellularLocation>
        <location evidence="1">Membrane</location>
        <topology evidence="1">Single-pass type I membrane protein</topology>
    </subcellularLocation>
</comment>
<feature type="binding site" evidence="13">
    <location>
        <position position="442"/>
    </location>
    <ligand>
        <name>ATP</name>
        <dbReference type="ChEBI" id="CHEBI:30616"/>
    </ligand>
</feature>
<evidence type="ECO:0000313" key="19">
    <source>
        <dbReference type="Proteomes" id="UP001177003"/>
    </source>
</evidence>
<dbReference type="FunFam" id="1.10.510.10:FF:000084">
    <property type="entry name" value="Wall-associated receptor kinase 2"/>
    <property type="match status" value="1"/>
</dbReference>
<feature type="domain" description="Protein kinase" evidence="16">
    <location>
        <begin position="413"/>
        <end position="699"/>
    </location>
</feature>
<feature type="chain" id="PRO_5041344008" description="Protein kinase domain-containing protein" evidence="15">
    <location>
        <begin position="22"/>
        <end position="721"/>
    </location>
</feature>